<dbReference type="CDD" id="cd00167">
    <property type="entry name" value="SANT"/>
    <property type="match status" value="2"/>
</dbReference>
<feature type="domain" description="Myb-like" evidence="7">
    <location>
        <begin position="63"/>
        <end position="113"/>
    </location>
</feature>
<evidence type="ECO:0000256" key="6">
    <source>
        <dbReference type="ARBA" id="ARBA00023242"/>
    </source>
</evidence>
<evidence type="ECO:0000256" key="3">
    <source>
        <dbReference type="ARBA" id="ARBA00023015"/>
    </source>
</evidence>
<dbReference type="SMART" id="SM00717">
    <property type="entry name" value="SANT"/>
    <property type="match status" value="2"/>
</dbReference>
<evidence type="ECO:0000256" key="5">
    <source>
        <dbReference type="ARBA" id="ARBA00023163"/>
    </source>
</evidence>
<dbReference type="GeneID" id="101499818"/>
<dbReference type="PANTHER" id="PTHR48000">
    <property type="entry name" value="OS09G0431300 PROTEIN"/>
    <property type="match status" value="1"/>
</dbReference>
<dbReference type="Gene3D" id="1.10.10.60">
    <property type="entry name" value="Homeodomain-like"/>
    <property type="match status" value="2"/>
</dbReference>
<dbReference type="InterPro" id="IPR009057">
    <property type="entry name" value="Homeodomain-like_sf"/>
</dbReference>
<dbReference type="SUPFAM" id="SSF46689">
    <property type="entry name" value="Homeodomain-like"/>
    <property type="match status" value="1"/>
</dbReference>
<dbReference type="GO" id="GO:0003677">
    <property type="term" value="F:DNA binding"/>
    <property type="evidence" value="ECO:0007669"/>
    <property type="project" value="UniProtKB-KW"/>
</dbReference>
<dbReference type="InterPro" id="IPR017930">
    <property type="entry name" value="Myb_dom"/>
</dbReference>
<evidence type="ECO:0000256" key="4">
    <source>
        <dbReference type="ARBA" id="ARBA00023125"/>
    </source>
</evidence>
<dbReference type="KEGG" id="cam:101499818"/>
<keyword evidence="4" id="KW-0238">DNA-binding</keyword>
<evidence type="ECO:0000259" key="7">
    <source>
        <dbReference type="PROSITE" id="PS50090"/>
    </source>
</evidence>
<dbReference type="PROSITE" id="PS51294">
    <property type="entry name" value="HTH_MYB"/>
    <property type="match status" value="2"/>
</dbReference>
<name>A0A1S2XF85_CICAR</name>
<protein>
    <submittedName>
        <fullName evidence="10">Transcription factor RAX2-like</fullName>
    </submittedName>
</protein>
<evidence type="ECO:0000256" key="1">
    <source>
        <dbReference type="ARBA" id="ARBA00004123"/>
    </source>
</evidence>
<proteinExistence type="predicted"/>
<reference evidence="9" key="1">
    <citation type="journal article" date="2013" name="Nat. Biotechnol.">
        <title>Draft genome sequence of chickpea (Cicer arietinum) provides a resource for trait improvement.</title>
        <authorList>
            <person name="Varshney R.K."/>
            <person name="Song C."/>
            <person name="Saxena R.K."/>
            <person name="Azam S."/>
            <person name="Yu S."/>
            <person name="Sharpe A.G."/>
            <person name="Cannon S."/>
            <person name="Baek J."/>
            <person name="Rosen B.D."/>
            <person name="Tar'an B."/>
            <person name="Millan T."/>
            <person name="Zhang X."/>
            <person name="Ramsay L.D."/>
            <person name="Iwata A."/>
            <person name="Wang Y."/>
            <person name="Nelson W."/>
            <person name="Farmer A.D."/>
            <person name="Gaur P.M."/>
            <person name="Soderlund C."/>
            <person name="Penmetsa R.V."/>
            <person name="Xu C."/>
            <person name="Bharti A.K."/>
            <person name="He W."/>
            <person name="Winter P."/>
            <person name="Zhao S."/>
            <person name="Hane J.K."/>
            <person name="Carrasquilla-Garcia N."/>
            <person name="Condie J.A."/>
            <person name="Upadhyaya H.D."/>
            <person name="Luo M.C."/>
            <person name="Thudi M."/>
            <person name="Gowda C.L."/>
            <person name="Singh N.P."/>
            <person name="Lichtenzveig J."/>
            <person name="Gali K.K."/>
            <person name="Rubio J."/>
            <person name="Nadarajan N."/>
            <person name="Dolezel J."/>
            <person name="Bansal K.C."/>
            <person name="Xu X."/>
            <person name="Edwards D."/>
            <person name="Zhang G."/>
            <person name="Kahl G."/>
            <person name="Gil J."/>
            <person name="Singh K.B."/>
            <person name="Datta S.K."/>
            <person name="Jackson S.A."/>
            <person name="Wang J."/>
            <person name="Cook D.R."/>
        </authorList>
    </citation>
    <scope>NUCLEOTIDE SEQUENCE [LARGE SCALE GENOMIC DNA]</scope>
    <source>
        <strain evidence="9">cv. CDC Frontier</strain>
    </source>
</reference>
<dbReference type="FunFam" id="1.10.10.60:FF:000015">
    <property type="entry name" value="Transcription factor RAX3"/>
    <property type="match status" value="1"/>
</dbReference>
<comment type="subcellular location">
    <subcellularLocation>
        <location evidence="1">Nucleus</location>
    </subcellularLocation>
</comment>
<dbReference type="RefSeq" id="XP_004487066.1">
    <property type="nucleotide sequence ID" value="XM_004487009.3"/>
</dbReference>
<keyword evidence="2" id="KW-0677">Repeat</keyword>
<reference evidence="10" key="2">
    <citation type="submission" date="2025-08" db="UniProtKB">
        <authorList>
            <consortium name="RefSeq"/>
        </authorList>
    </citation>
    <scope>IDENTIFICATION</scope>
    <source>
        <tissue evidence="10">Etiolated seedlings</tissue>
    </source>
</reference>
<accession>A0A1S2XF85</accession>
<gene>
    <name evidence="10" type="primary">LOC101499818</name>
</gene>
<keyword evidence="3" id="KW-0805">Transcription regulation</keyword>
<sequence>MGRAPCCDKANVKKGPWSPEEDSKLKEYIQNHGTGGNWIALPQKAGLRRCGKSCRLRWLNYLRPNIKHGEFSDEEDRIICTLYANIGSRWSIIAAQLPGRTDNDIKNYWNTKLKKKLMNFLPQSHNTILPYETCSQNTPFSNSHSYYNNYQTPTNTSFVEQISVPNSTISEPFYQEDHSLQYSNYPSLPITTESLVMFGSEGSCCSSSDGISSSLVKQDDIIKFQNFMQTNNNNNNIINHVGFNQWEKVNFCFSQNQKQISTTLDYDLEYIKQLISSNSNNLMSVDENKREEKSMYYY</sequence>
<dbReference type="PaxDb" id="3827-XP_004487066.1"/>
<feature type="domain" description="HTH myb-type" evidence="8">
    <location>
        <begin position="63"/>
        <end position="117"/>
    </location>
</feature>
<evidence type="ECO:0000256" key="2">
    <source>
        <dbReference type="ARBA" id="ARBA00022737"/>
    </source>
</evidence>
<feature type="domain" description="HTH myb-type" evidence="8">
    <location>
        <begin position="9"/>
        <end position="62"/>
    </location>
</feature>
<dbReference type="Pfam" id="PF00249">
    <property type="entry name" value="Myb_DNA-binding"/>
    <property type="match status" value="2"/>
</dbReference>
<dbReference type="PROSITE" id="PS50090">
    <property type="entry name" value="MYB_LIKE"/>
    <property type="match status" value="2"/>
</dbReference>
<keyword evidence="6" id="KW-0539">Nucleus</keyword>
<evidence type="ECO:0000313" key="10">
    <source>
        <dbReference type="RefSeq" id="XP_004487066.1"/>
    </source>
</evidence>
<dbReference type="eggNOG" id="KOG0048">
    <property type="taxonomic scope" value="Eukaryota"/>
</dbReference>
<organism evidence="9 10">
    <name type="scientific">Cicer arietinum</name>
    <name type="common">Chickpea</name>
    <name type="synonym">Garbanzo</name>
    <dbReference type="NCBI Taxonomy" id="3827"/>
    <lineage>
        <taxon>Eukaryota</taxon>
        <taxon>Viridiplantae</taxon>
        <taxon>Streptophyta</taxon>
        <taxon>Embryophyta</taxon>
        <taxon>Tracheophyta</taxon>
        <taxon>Spermatophyta</taxon>
        <taxon>Magnoliopsida</taxon>
        <taxon>eudicotyledons</taxon>
        <taxon>Gunneridae</taxon>
        <taxon>Pentapetalae</taxon>
        <taxon>rosids</taxon>
        <taxon>fabids</taxon>
        <taxon>Fabales</taxon>
        <taxon>Fabaceae</taxon>
        <taxon>Papilionoideae</taxon>
        <taxon>50 kb inversion clade</taxon>
        <taxon>NPAAA clade</taxon>
        <taxon>Hologalegina</taxon>
        <taxon>IRL clade</taxon>
        <taxon>Cicereae</taxon>
        <taxon>Cicer</taxon>
    </lineage>
</organism>
<evidence type="ECO:0000313" key="9">
    <source>
        <dbReference type="Proteomes" id="UP000087171"/>
    </source>
</evidence>
<feature type="domain" description="Myb-like" evidence="7">
    <location>
        <begin position="9"/>
        <end position="62"/>
    </location>
</feature>
<keyword evidence="9" id="KW-1185">Reference proteome</keyword>
<dbReference type="OrthoDB" id="2143914at2759"/>
<keyword evidence="5" id="KW-0804">Transcription</keyword>
<dbReference type="GO" id="GO:0005634">
    <property type="term" value="C:nucleus"/>
    <property type="evidence" value="ECO:0007669"/>
    <property type="project" value="UniProtKB-SubCell"/>
</dbReference>
<evidence type="ECO:0000259" key="8">
    <source>
        <dbReference type="PROSITE" id="PS51294"/>
    </source>
</evidence>
<dbReference type="InterPro" id="IPR001005">
    <property type="entry name" value="SANT/Myb"/>
</dbReference>
<dbReference type="AlphaFoldDB" id="A0A1S2XF85"/>
<dbReference type="Proteomes" id="UP000087171">
    <property type="component" value="Chromosome Ca1"/>
</dbReference>
<dbReference type="PANTHER" id="PTHR48000:SF67">
    <property type="entry name" value="MYB-LIKE DNA-BINDING DOMAIN CONTAINING PROTEIN, EXPRESSED"/>
    <property type="match status" value="1"/>
</dbReference>